<dbReference type="InterPro" id="IPR008579">
    <property type="entry name" value="UGlyAH_Cupin_dom"/>
</dbReference>
<dbReference type="PANTHER" id="PTHR33271">
    <property type="entry name" value="OS04G0445200 PROTEIN"/>
    <property type="match status" value="1"/>
</dbReference>
<protein>
    <recommendedName>
        <fullName evidence="1">(S)-ureidoglycine aminohydrolase cupin domain-containing protein</fullName>
    </recommendedName>
</protein>
<dbReference type="Gene3D" id="2.60.120.10">
    <property type="entry name" value="Jelly Rolls"/>
    <property type="match status" value="1"/>
</dbReference>
<dbReference type="CDD" id="cd02227">
    <property type="entry name" value="cupin_TM1112-like"/>
    <property type="match status" value="1"/>
</dbReference>
<name>A0AAV8UTL0_9RHOD</name>
<dbReference type="InterPro" id="IPR014710">
    <property type="entry name" value="RmlC-like_jellyroll"/>
</dbReference>
<sequence>MLGFASVSLGTGRKGVSNSISKVQRSRVFMAKQIEVVRGADEATINKFGCRSWPVWSSETGTFPWEYSENERCLLIDGNVTVTPEGGEPVSFGAGDMVTFPAGMKCMWDVKKAVNKHYLFF</sequence>
<evidence type="ECO:0000313" key="2">
    <source>
        <dbReference type="EMBL" id="KAJ8904467.1"/>
    </source>
</evidence>
<proteinExistence type="predicted"/>
<feature type="domain" description="(S)-ureidoglycine aminohydrolase cupin" evidence="1">
    <location>
        <begin position="49"/>
        <end position="118"/>
    </location>
</feature>
<dbReference type="AlphaFoldDB" id="A0AAV8UTL0"/>
<gene>
    <name evidence="2" type="ORF">NDN08_000984</name>
</gene>
<evidence type="ECO:0000259" key="1">
    <source>
        <dbReference type="Pfam" id="PF05899"/>
    </source>
</evidence>
<dbReference type="InterPro" id="IPR011051">
    <property type="entry name" value="RmlC_Cupin_sf"/>
</dbReference>
<keyword evidence="3" id="KW-1185">Reference proteome</keyword>
<reference evidence="2 3" key="1">
    <citation type="journal article" date="2023" name="Nat. Commun.">
        <title>Origin of minicircular mitochondrial genomes in red algae.</title>
        <authorList>
            <person name="Lee Y."/>
            <person name="Cho C.H."/>
            <person name="Lee Y.M."/>
            <person name="Park S.I."/>
            <person name="Yang J.H."/>
            <person name="West J.A."/>
            <person name="Bhattacharya D."/>
            <person name="Yoon H.S."/>
        </authorList>
    </citation>
    <scope>NUCLEOTIDE SEQUENCE [LARGE SCALE GENOMIC DNA]</scope>
    <source>
        <strain evidence="2 3">CCMP1338</strain>
        <tissue evidence="2">Whole cell</tissue>
    </source>
</reference>
<dbReference type="SUPFAM" id="SSF51182">
    <property type="entry name" value="RmlC-like cupins"/>
    <property type="match status" value="1"/>
</dbReference>
<dbReference type="EMBL" id="JAMWBK010000006">
    <property type="protein sequence ID" value="KAJ8904467.1"/>
    <property type="molecule type" value="Genomic_DNA"/>
</dbReference>
<accession>A0AAV8UTL0</accession>
<comment type="caution">
    <text evidence="2">The sequence shown here is derived from an EMBL/GenBank/DDBJ whole genome shotgun (WGS) entry which is preliminary data.</text>
</comment>
<dbReference type="PANTHER" id="PTHR33271:SF22">
    <property type="entry name" value="OS04G0445200 PROTEIN"/>
    <property type="match status" value="1"/>
</dbReference>
<organism evidence="2 3">
    <name type="scientific">Rhodosorus marinus</name>
    <dbReference type="NCBI Taxonomy" id="101924"/>
    <lineage>
        <taxon>Eukaryota</taxon>
        <taxon>Rhodophyta</taxon>
        <taxon>Stylonematophyceae</taxon>
        <taxon>Stylonematales</taxon>
        <taxon>Stylonemataceae</taxon>
        <taxon>Rhodosorus</taxon>
    </lineage>
</organism>
<dbReference type="Pfam" id="PF05899">
    <property type="entry name" value="Cupin_3"/>
    <property type="match status" value="1"/>
</dbReference>
<dbReference type="Proteomes" id="UP001157974">
    <property type="component" value="Unassembled WGS sequence"/>
</dbReference>
<evidence type="ECO:0000313" key="3">
    <source>
        <dbReference type="Proteomes" id="UP001157974"/>
    </source>
</evidence>